<dbReference type="InterPro" id="IPR004367">
    <property type="entry name" value="Cyclin_C-dom"/>
</dbReference>
<dbReference type="GO" id="GO:0051301">
    <property type="term" value="P:cell division"/>
    <property type="evidence" value="ECO:0007669"/>
    <property type="project" value="UniProtKB-KW"/>
</dbReference>
<evidence type="ECO:0000313" key="10">
    <source>
        <dbReference type="Proteomes" id="UP000593562"/>
    </source>
</evidence>
<evidence type="ECO:0000256" key="3">
    <source>
        <dbReference type="ARBA" id="ARBA00022618"/>
    </source>
</evidence>
<keyword evidence="4 7" id="KW-0195">Cyclin</keyword>
<dbReference type="Pfam" id="PF02984">
    <property type="entry name" value="Cyclin_C"/>
    <property type="match status" value="1"/>
</dbReference>
<dbReference type="InterPro" id="IPR048258">
    <property type="entry name" value="Cyclins_cyclin-box"/>
</dbReference>
<keyword evidence="5" id="KW-0131">Cell cycle</keyword>
<protein>
    <recommendedName>
        <fullName evidence="6">B-like cyclin</fullName>
    </recommendedName>
</protein>
<keyword evidence="3" id="KW-0132">Cell division</keyword>
<dbReference type="OrthoDB" id="5590282at2759"/>
<dbReference type="AlphaFoldDB" id="A0A7J7CV80"/>
<dbReference type="Gene3D" id="1.10.472.10">
    <property type="entry name" value="Cyclin-like"/>
    <property type="match status" value="2"/>
</dbReference>
<dbReference type="InterPro" id="IPR036915">
    <property type="entry name" value="Cyclin-like_sf"/>
</dbReference>
<feature type="domain" description="Cyclin-like" evidence="8">
    <location>
        <begin position="86"/>
        <end position="178"/>
    </location>
</feature>
<dbReference type="CDD" id="cd20544">
    <property type="entry name" value="CYCLIN_AtCycD-like_rpt2"/>
    <property type="match status" value="1"/>
</dbReference>
<dbReference type="InterPro" id="IPR013763">
    <property type="entry name" value="Cyclin-like_dom"/>
</dbReference>
<dbReference type="SUPFAM" id="SSF47954">
    <property type="entry name" value="Cyclin-like"/>
    <property type="match status" value="1"/>
</dbReference>
<dbReference type="PROSITE" id="PS00292">
    <property type="entry name" value="CYCLINS"/>
    <property type="match status" value="1"/>
</dbReference>
<dbReference type="Pfam" id="PF00134">
    <property type="entry name" value="Cyclin_N"/>
    <property type="match status" value="1"/>
</dbReference>
<dbReference type="InterPro" id="IPR006671">
    <property type="entry name" value="Cyclin_N"/>
</dbReference>
<dbReference type="InterPro" id="IPR039361">
    <property type="entry name" value="Cyclin"/>
</dbReference>
<evidence type="ECO:0000256" key="6">
    <source>
        <dbReference type="ARBA" id="ARBA00032263"/>
    </source>
</evidence>
<dbReference type="EMBL" id="JAAARO010000013">
    <property type="protein sequence ID" value="KAF5738022.1"/>
    <property type="molecule type" value="Genomic_DNA"/>
</dbReference>
<evidence type="ECO:0000256" key="7">
    <source>
        <dbReference type="RuleBase" id="RU000383"/>
    </source>
</evidence>
<sequence>MFFEDLDGNARYEWGLWNSWHNQKESCQEPDSDNNGSSSLMGFPLLSEERVKDMIATEKEYLPKNGYTSRLRGEDLMLSVRSEALDWILRASPKHGFGPLSVWLSVNYLDRFLSVCVFPGQAWIVQLLAVSCLSIAAKMVEVDVPHVVDLQVWEEHLRKPEFLFEPKSIKAMELMIMSRLQWRLHSSTPYSYIDHFLNKINDNYHFLSSATSKSIQLILSTIKSVQFLEFRPSEVAAAVAISVSMEMLQSLDIDEIVSQFILVDKDKVVKCVELIADLSLTSECGSPIPTSSPRLA</sequence>
<evidence type="ECO:0000256" key="5">
    <source>
        <dbReference type="ARBA" id="ARBA00023306"/>
    </source>
</evidence>
<dbReference type="PANTHER" id="PTHR10177">
    <property type="entry name" value="CYCLINS"/>
    <property type="match status" value="1"/>
</dbReference>
<gene>
    <name evidence="9" type="ORF">HS088_TW13G00915</name>
</gene>
<name>A0A7J7CV80_TRIWF</name>
<dbReference type="InParanoid" id="A0A7J7CV80"/>
<proteinExistence type="inferred from homology"/>
<keyword evidence="10" id="KW-1185">Reference proteome</keyword>
<dbReference type="Proteomes" id="UP000593562">
    <property type="component" value="Unassembled WGS sequence"/>
</dbReference>
<evidence type="ECO:0000313" key="9">
    <source>
        <dbReference type="EMBL" id="KAF5738022.1"/>
    </source>
</evidence>
<organism evidence="9 10">
    <name type="scientific">Tripterygium wilfordii</name>
    <name type="common">Thunder God vine</name>
    <dbReference type="NCBI Taxonomy" id="458696"/>
    <lineage>
        <taxon>Eukaryota</taxon>
        <taxon>Viridiplantae</taxon>
        <taxon>Streptophyta</taxon>
        <taxon>Embryophyta</taxon>
        <taxon>Tracheophyta</taxon>
        <taxon>Spermatophyta</taxon>
        <taxon>Magnoliopsida</taxon>
        <taxon>eudicotyledons</taxon>
        <taxon>Gunneridae</taxon>
        <taxon>Pentapetalae</taxon>
        <taxon>rosids</taxon>
        <taxon>fabids</taxon>
        <taxon>Celastrales</taxon>
        <taxon>Celastraceae</taxon>
        <taxon>Tripterygium</taxon>
    </lineage>
</organism>
<comment type="subunit">
    <text evidence="2">Interacts with the CDC2 protein kinase to form a serine/threonine kinase holoenzyme complex also known as maturation promoting factor (MPF). The cyclin subunit imparts substrate specificity to the complex.</text>
</comment>
<comment type="similarity">
    <text evidence="1">Belongs to the cyclin family. Cyclin D subfamily.</text>
</comment>
<comment type="caution">
    <text evidence="9">The sequence shown here is derived from an EMBL/GenBank/DDBJ whole genome shotgun (WGS) entry which is preliminary data.</text>
</comment>
<reference evidence="9 10" key="1">
    <citation type="journal article" date="2020" name="Nat. Commun.">
        <title>Genome of Tripterygium wilfordii and identification of cytochrome P450 involved in triptolide biosynthesis.</title>
        <authorList>
            <person name="Tu L."/>
            <person name="Su P."/>
            <person name="Zhang Z."/>
            <person name="Gao L."/>
            <person name="Wang J."/>
            <person name="Hu T."/>
            <person name="Zhou J."/>
            <person name="Zhang Y."/>
            <person name="Zhao Y."/>
            <person name="Liu Y."/>
            <person name="Song Y."/>
            <person name="Tong Y."/>
            <person name="Lu Y."/>
            <person name="Yang J."/>
            <person name="Xu C."/>
            <person name="Jia M."/>
            <person name="Peters R.J."/>
            <person name="Huang L."/>
            <person name="Gao W."/>
        </authorList>
    </citation>
    <scope>NUCLEOTIDE SEQUENCE [LARGE SCALE GENOMIC DNA]</scope>
    <source>
        <strain evidence="10">cv. XIE 37</strain>
        <tissue evidence="9">Leaf</tissue>
    </source>
</reference>
<evidence type="ECO:0000256" key="1">
    <source>
        <dbReference type="ARBA" id="ARBA00009065"/>
    </source>
</evidence>
<evidence type="ECO:0000259" key="8">
    <source>
        <dbReference type="SMART" id="SM00385"/>
    </source>
</evidence>
<feature type="domain" description="Cyclin-like" evidence="8">
    <location>
        <begin position="195"/>
        <end position="277"/>
    </location>
</feature>
<evidence type="ECO:0000256" key="2">
    <source>
        <dbReference type="ARBA" id="ARBA00011177"/>
    </source>
</evidence>
<dbReference type="FunFam" id="1.10.472.10:FF:000060">
    <property type="entry name" value="D6-type cyclin"/>
    <property type="match status" value="1"/>
</dbReference>
<accession>A0A7J7CV80</accession>
<dbReference type="CDD" id="cd20543">
    <property type="entry name" value="CYCLIN_AtCycD-like_rpt1"/>
    <property type="match status" value="1"/>
</dbReference>
<dbReference type="SMART" id="SM00385">
    <property type="entry name" value="CYCLIN"/>
    <property type="match status" value="2"/>
</dbReference>
<evidence type="ECO:0000256" key="4">
    <source>
        <dbReference type="ARBA" id="ARBA00023127"/>
    </source>
</evidence>